<dbReference type="InterPro" id="IPR000375">
    <property type="entry name" value="Dynamin_stalk"/>
</dbReference>
<evidence type="ECO:0000256" key="3">
    <source>
        <dbReference type="SAM" id="MobiDB-lite"/>
    </source>
</evidence>
<dbReference type="SMART" id="SM00053">
    <property type="entry name" value="DYNc"/>
    <property type="match status" value="1"/>
</dbReference>
<evidence type="ECO:0000313" key="5">
    <source>
        <dbReference type="EMBL" id="KAG8177310.1"/>
    </source>
</evidence>
<dbReference type="Gene3D" id="1.20.120.1240">
    <property type="entry name" value="Dynamin, middle domain"/>
    <property type="match status" value="1"/>
</dbReference>
<dbReference type="Proteomes" id="UP000827092">
    <property type="component" value="Unassembled WGS sequence"/>
</dbReference>
<dbReference type="SUPFAM" id="SSF52540">
    <property type="entry name" value="P-loop containing nucleoside triphosphate hydrolases"/>
    <property type="match status" value="1"/>
</dbReference>
<dbReference type="Gene3D" id="3.40.50.300">
    <property type="entry name" value="P-loop containing nucleotide triphosphate hydrolases"/>
    <property type="match status" value="1"/>
</dbReference>
<dbReference type="InterPro" id="IPR045063">
    <property type="entry name" value="Dynamin_N"/>
</dbReference>
<dbReference type="PANTHER" id="PTHR11566">
    <property type="entry name" value="DYNAMIN"/>
    <property type="match status" value="1"/>
</dbReference>
<dbReference type="GO" id="GO:0005525">
    <property type="term" value="F:GTP binding"/>
    <property type="evidence" value="ECO:0007669"/>
    <property type="project" value="InterPro"/>
</dbReference>
<reference evidence="5 6" key="1">
    <citation type="journal article" date="2022" name="Nat. Ecol. Evol.">
        <title>A masculinizing supergene underlies an exaggerated male reproductive morph in a spider.</title>
        <authorList>
            <person name="Hendrickx F."/>
            <person name="De Corte Z."/>
            <person name="Sonet G."/>
            <person name="Van Belleghem S.M."/>
            <person name="Kostlbacher S."/>
            <person name="Vangestel C."/>
        </authorList>
    </citation>
    <scope>NUCLEOTIDE SEQUENCE [LARGE SCALE GENOMIC DNA]</scope>
    <source>
        <strain evidence="5">W744_W776</strain>
    </source>
</reference>
<keyword evidence="2" id="KW-0342">GTP-binding</keyword>
<dbReference type="GO" id="GO:0016020">
    <property type="term" value="C:membrane"/>
    <property type="evidence" value="ECO:0007669"/>
    <property type="project" value="TreeGrafter"/>
</dbReference>
<dbReference type="InterPro" id="IPR001401">
    <property type="entry name" value="Dynamin_GTPase"/>
</dbReference>
<name>A0AAV6TZ88_9ARAC</name>
<evidence type="ECO:0000256" key="2">
    <source>
        <dbReference type="ARBA" id="ARBA00023134"/>
    </source>
</evidence>
<dbReference type="InterPro" id="IPR030381">
    <property type="entry name" value="G_DYNAMIN_dom"/>
</dbReference>
<feature type="domain" description="Dynamin-type G" evidence="4">
    <location>
        <begin position="62"/>
        <end position="335"/>
    </location>
</feature>
<feature type="compositionally biased region" description="Polar residues" evidence="3">
    <location>
        <begin position="1"/>
        <end position="33"/>
    </location>
</feature>
<accession>A0AAV6TZ88</accession>
<sequence>MFAASSSQSCVEEPANSTPNVENGPASDSQGESSAEKAKGNQLLDAFNLLQAKMAACGYSLDPNLPKIAVVGPENSGKSSVLQSFVGKDFLPSGSGLVTRRPTIIQLEPLPKGSEEYGVFAHVPKGDDNAEKRFYNFEAIRQEIADETNRLLGPTEFSSEPIVLKIFSPHVLKLTLVDLPGMVENKVDDQDESVVSNVKQMVRENIADPGTLILAVCPANQPIATAVALKVAEEVDPKRERTIGVLTKLDLEEAGTNSVDVLENRKLPLQRGYVGVVNRSKMDIMNGRDRAHERKYEKKFFQNSCYSYLASRMGSDYLQELLQKTLKQHIQKQLPSIRSDLSLRLARIQRELKTFNETFGDSLDEEDNFYLMNYVQDFIDNVNVDLMGYSDEVPDSTLSTGAELNFLLNFEAQKFLNLDTTPDEKNVTCIVESMSGYRNSISLPSLSMNAICRKLVNRFIDPLETSLLTIKDVLLDSACSGTC</sequence>
<dbReference type="InterPro" id="IPR022812">
    <property type="entry name" value="Dynamin"/>
</dbReference>
<keyword evidence="6" id="KW-1185">Reference proteome</keyword>
<dbReference type="EMBL" id="JAFNEN010000787">
    <property type="protein sequence ID" value="KAG8177310.1"/>
    <property type="molecule type" value="Genomic_DNA"/>
</dbReference>
<feature type="region of interest" description="Disordered" evidence="3">
    <location>
        <begin position="1"/>
        <end position="38"/>
    </location>
</feature>
<evidence type="ECO:0000259" key="4">
    <source>
        <dbReference type="PROSITE" id="PS51718"/>
    </source>
</evidence>
<proteinExistence type="predicted"/>
<protein>
    <recommendedName>
        <fullName evidence="4">Dynamin-type G domain-containing protein</fullName>
    </recommendedName>
</protein>
<dbReference type="GO" id="GO:0005874">
    <property type="term" value="C:microtubule"/>
    <property type="evidence" value="ECO:0007669"/>
    <property type="project" value="TreeGrafter"/>
</dbReference>
<dbReference type="GO" id="GO:0008017">
    <property type="term" value="F:microtubule binding"/>
    <property type="evidence" value="ECO:0007669"/>
    <property type="project" value="TreeGrafter"/>
</dbReference>
<dbReference type="AlphaFoldDB" id="A0AAV6TZ88"/>
<dbReference type="PRINTS" id="PR00195">
    <property type="entry name" value="DYNAMIN"/>
</dbReference>
<evidence type="ECO:0000256" key="1">
    <source>
        <dbReference type="ARBA" id="ARBA00022741"/>
    </source>
</evidence>
<dbReference type="InterPro" id="IPR027417">
    <property type="entry name" value="P-loop_NTPase"/>
</dbReference>
<comment type="caution">
    <text evidence="5">The sequence shown here is derived from an EMBL/GenBank/DDBJ whole genome shotgun (WGS) entry which is preliminary data.</text>
</comment>
<gene>
    <name evidence="5" type="ORF">JTE90_018336</name>
</gene>
<dbReference type="CDD" id="cd08771">
    <property type="entry name" value="DLP_1"/>
    <property type="match status" value="1"/>
</dbReference>
<dbReference type="GO" id="GO:0003924">
    <property type="term" value="F:GTPase activity"/>
    <property type="evidence" value="ECO:0007669"/>
    <property type="project" value="InterPro"/>
</dbReference>
<dbReference type="Pfam" id="PF00350">
    <property type="entry name" value="Dynamin_N"/>
    <property type="match status" value="1"/>
</dbReference>
<dbReference type="PROSITE" id="PS51718">
    <property type="entry name" value="G_DYNAMIN_2"/>
    <property type="match status" value="1"/>
</dbReference>
<evidence type="ECO:0000313" key="6">
    <source>
        <dbReference type="Proteomes" id="UP000827092"/>
    </source>
</evidence>
<dbReference type="Pfam" id="PF01031">
    <property type="entry name" value="Dynamin_M"/>
    <property type="match status" value="1"/>
</dbReference>
<keyword evidence="1" id="KW-0547">Nucleotide-binding</keyword>
<dbReference type="GO" id="GO:0005737">
    <property type="term" value="C:cytoplasm"/>
    <property type="evidence" value="ECO:0007669"/>
    <property type="project" value="TreeGrafter"/>
</dbReference>
<organism evidence="5 6">
    <name type="scientific">Oedothorax gibbosus</name>
    <dbReference type="NCBI Taxonomy" id="931172"/>
    <lineage>
        <taxon>Eukaryota</taxon>
        <taxon>Metazoa</taxon>
        <taxon>Ecdysozoa</taxon>
        <taxon>Arthropoda</taxon>
        <taxon>Chelicerata</taxon>
        <taxon>Arachnida</taxon>
        <taxon>Araneae</taxon>
        <taxon>Araneomorphae</taxon>
        <taxon>Entelegynae</taxon>
        <taxon>Araneoidea</taxon>
        <taxon>Linyphiidae</taxon>
        <taxon>Erigoninae</taxon>
        <taxon>Oedothorax</taxon>
    </lineage>
</organism>